<evidence type="ECO:0000256" key="7">
    <source>
        <dbReference type="ARBA" id="ARBA00023010"/>
    </source>
</evidence>
<dbReference type="EMBL" id="LBTH01000050">
    <property type="protein sequence ID" value="KKQ34693.1"/>
    <property type="molecule type" value="Genomic_DNA"/>
</dbReference>
<keyword evidence="8 9" id="KW-0472">Membrane</keyword>
<dbReference type="Proteomes" id="UP000034852">
    <property type="component" value="Unassembled WGS sequence"/>
</dbReference>
<evidence type="ECO:0000256" key="8">
    <source>
        <dbReference type="ARBA" id="ARBA00023136"/>
    </source>
</evidence>
<keyword evidence="9" id="KW-1003">Cell membrane</keyword>
<comment type="subcellular location">
    <subcellularLocation>
        <location evidence="9">Cell membrane</location>
        <topology evidence="9">Multi-pass membrane protein</topology>
    </subcellularLocation>
    <subcellularLocation>
        <location evidence="1">Membrane</location>
        <topology evidence="1">Multi-pass membrane protein</topology>
    </subcellularLocation>
</comment>
<evidence type="ECO:0000256" key="6">
    <source>
        <dbReference type="ARBA" id="ARBA00022989"/>
    </source>
</evidence>
<keyword evidence="3 9" id="KW-0813">Transport</keyword>
<evidence type="ECO:0000313" key="10">
    <source>
        <dbReference type="EMBL" id="KKQ34693.1"/>
    </source>
</evidence>
<dbReference type="GO" id="GO:0015450">
    <property type="term" value="F:protein-transporting ATPase activity"/>
    <property type="evidence" value="ECO:0007669"/>
    <property type="project" value="UniProtKB-UniRule"/>
</dbReference>
<comment type="similarity">
    <text evidence="2 9">Belongs to the SecG family.</text>
</comment>
<dbReference type="GO" id="GO:0009306">
    <property type="term" value="P:protein secretion"/>
    <property type="evidence" value="ECO:0007669"/>
    <property type="project" value="UniProtKB-UniRule"/>
</dbReference>
<dbReference type="PRINTS" id="PR01651">
    <property type="entry name" value="SECGEXPORT"/>
</dbReference>
<keyword evidence="5 9" id="KW-0653">Protein transport</keyword>
<feature type="transmembrane region" description="Helical" evidence="9">
    <location>
        <begin position="52"/>
        <end position="74"/>
    </location>
</feature>
<protein>
    <recommendedName>
        <fullName evidence="9">Protein-export membrane protein SecG</fullName>
    </recommendedName>
</protein>
<sequence>MSTIQILSYIEIALSAGLLIVILLQQGGSGLGTIFGGSGGESYRSKRGVEALLYRVTVLLIVLFIADALAIAVIGSK</sequence>
<organism evidence="10 11">
    <name type="scientific">candidate division WS6 bacterium GW2011_GWA2_37_6</name>
    <dbReference type="NCBI Taxonomy" id="1619087"/>
    <lineage>
        <taxon>Bacteria</taxon>
        <taxon>Candidatus Dojkabacteria</taxon>
    </lineage>
</organism>
<comment type="function">
    <text evidence="9">Involved in protein export. Participates in an early event of protein translocation.</text>
</comment>
<accession>A0A0G0GUL7</accession>
<comment type="caution">
    <text evidence="10">The sequence shown here is derived from an EMBL/GenBank/DDBJ whole genome shotgun (WGS) entry which is preliminary data.</text>
</comment>
<reference evidence="10" key="1">
    <citation type="journal article" date="2015" name="Nature">
        <title>rRNA introns, odd ribosomes, and small enigmatic genomes across a large radiation of phyla.</title>
        <authorList>
            <person name="Brown C.T."/>
            <person name="Hug L.A."/>
            <person name="Thomas B.C."/>
            <person name="Sharon I."/>
            <person name="Castelle C.J."/>
            <person name="Singh A."/>
            <person name="Wilkins M.J."/>
            <person name="Williams K.H."/>
            <person name="Banfield J.F."/>
        </authorList>
    </citation>
    <scope>NUCLEOTIDE SEQUENCE [LARGE SCALE GENOMIC DNA]</scope>
</reference>
<evidence type="ECO:0000256" key="5">
    <source>
        <dbReference type="ARBA" id="ARBA00022927"/>
    </source>
</evidence>
<evidence type="ECO:0000313" key="11">
    <source>
        <dbReference type="Proteomes" id="UP000034852"/>
    </source>
</evidence>
<keyword evidence="6 9" id="KW-1133">Transmembrane helix</keyword>
<dbReference type="AlphaFoldDB" id="A0A0G0GUL7"/>
<evidence type="ECO:0000256" key="3">
    <source>
        <dbReference type="ARBA" id="ARBA00022448"/>
    </source>
</evidence>
<name>A0A0G0GUL7_9BACT</name>
<gene>
    <name evidence="10" type="ORF">US52_C0050G0009</name>
</gene>
<keyword evidence="7 9" id="KW-0811">Translocation</keyword>
<dbReference type="InterPro" id="IPR004692">
    <property type="entry name" value="SecG"/>
</dbReference>
<evidence type="ECO:0000256" key="2">
    <source>
        <dbReference type="ARBA" id="ARBA00008445"/>
    </source>
</evidence>
<proteinExistence type="inferred from homology"/>
<dbReference type="GO" id="GO:0005886">
    <property type="term" value="C:plasma membrane"/>
    <property type="evidence" value="ECO:0007669"/>
    <property type="project" value="UniProtKB-SubCell"/>
</dbReference>
<feature type="transmembrane region" description="Helical" evidence="9">
    <location>
        <begin position="6"/>
        <end position="24"/>
    </location>
</feature>
<evidence type="ECO:0000256" key="1">
    <source>
        <dbReference type="ARBA" id="ARBA00004141"/>
    </source>
</evidence>
<evidence type="ECO:0000256" key="9">
    <source>
        <dbReference type="RuleBase" id="RU365087"/>
    </source>
</evidence>
<evidence type="ECO:0000256" key="4">
    <source>
        <dbReference type="ARBA" id="ARBA00022692"/>
    </source>
</evidence>
<dbReference type="NCBIfam" id="TIGR00810">
    <property type="entry name" value="secG"/>
    <property type="match status" value="1"/>
</dbReference>
<dbReference type="Pfam" id="PF03840">
    <property type="entry name" value="SecG"/>
    <property type="match status" value="1"/>
</dbReference>
<keyword evidence="4 9" id="KW-0812">Transmembrane</keyword>